<dbReference type="InterPro" id="IPR036236">
    <property type="entry name" value="Znf_C2H2_sf"/>
</dbReference>
<dbReference type="PANTHER" id="PTHR47487:SF16">
    <property type="entry name" value="C2H2-TYPE DOMAIN-CONTAINING PROTEIN"/>
    <property type="match status" value="1"/>
</dbReference>
<dbReference type="EMBL" id="PDCK01000044">
    <property type="protein sequence ID" value="PRQ24238.1"/>
    <property type="molecule type" value="Genomic_DNA"/>
</dbReference>
<reference evidence="3 4" key="1">
    <citation type="journal article" date="2018" name="Nat. Genet.">
        <title>The Rosa genome provides new insights in the design of modern roses.</title>
        <authorList>
            <person name="Bendahmane M."/>
        </authorList>
    </citation>
    <scope>NUCLEOTIDE SEQUENCE [LARGE SCALE GENOMIC DNA]</scope>
    <source>
        <strain evidence="4">cv. Old Blush</strain>
    </source>
</reference>
<feature type="domain" description="C2H2-type" evidence="2">
    <location>
        <begin position="27"/>
        <end position="50"/>
    </location>
</feature>
<sequence length="244" mass="27045">MEIYDKPVEVGTGIEDPETPKEVQKEWTCALCQVTTTCESNLSSHLQGRKQKSTYEAVKVRNQAFLSKIAAASTAKTSNQPNKVPGKSFPSSGSKPKVPMNENSKSIKANGGQNDIKVVQVNEKGIEFAADGETMNEWTTVRLLTTQTDAIFSSPLGDNKHKATYEGLKIKNEAEPNLTRPENHTVAAMEIYEKLVEVGTGIEDPEAPKEVQKEWTCALCQLTIYENDLNSHLQGKNTRQHMRH</sequence>
<dbReference type="AlphaFoldDB" id="A0A2P6PQM9"/>
<dbReference type="Gramene" id="PRQ24238">
    <property type="protein sequence ID" value="PRQ24238"/>
    <property type="gene ID" value="RchiOBHm_Chr6g0270181"/>
</dbReference>
<keyword evidence="4" id="KW-1185">Reference proteome</keyword>
<evidence type="ECO:0000313" key="3">
    <source>
        <dbReference type="EMBL" id="PRQ24238.1"/>
    </source>
</evidence>
<feature type="compositionally biased region" description="Low complexity" evidence="1">
    <location>
        <begin position="72"/>
        <end position="99"/>
    </location>
</feature>
<proteinExistence type="predicted"/>
<dbReference type="Pfam" id="PF12874">
    <property type="entry name" value="zf-met"/>
    <property type="match status" value="1"/>
</dbReference>
<organism evidence="3 4">
    <name type="scientific">Rosa chinensis</name>
    <name type="common">China rose</name>
    <dbReference type="NCBI Taxonomy" id="74649"/>
    <lineage>
        <taxon>Eukaryota</taxon>
        <taxon>Viridiplantae</taxon>
        <taxon>Streptophyta</taxon>
        <taxon>Embryophyta</taxon>
        <taxon>Tracheophyta</taxon>
        <taxon>Spermatophyta</taxon>
        <taxon>Magnoliopsida</taxon>
        <taxon>eudicotyledons</taxon>
        <taxon>Gunneridae</taxon>
        <taxon>Pentapetalae</taxon>
        <taxon>rosids</taxon>
        <taxon>fabids</taxon>
        <taxon>Rosales</taxon>
        <taxon>Rosaceae</taxon>
        <taxon>Rosoideae</taxon>
        <taxon>Rosoideae incertae sedis</taxon>
        <taxon>Rosa</taxon>
    </lineage>
</organism>
<dbReference type="SUPFAM" id="SSF57667">
    <property type="entry name" value="beta-beta-alpha zinc fingers"/>
    <property type="match status" value="1"/>
</dbReference>
<protein>
    <recommendedName>
        <fullName evidence="2">C2H2-type domain-containing protein</fullName>
    </recommendedName>
</protein>
<dbReference type="PANTHER" id="PTHR47487">
    <property type="entry name" value="OS06G0651300 PROTEIN-RELATED"/>
    <property type="match status" value="1"/>
</dbReference>
<evidence type="ECO:0000256" key="1">
    <source>
        <dbReference type="SAM" id="MobiDB-lite"/>
    </source>
</evidence>
<name>A0A2P6PQM9_ROSCH</name>
<gene>
    <name evidence="3" type="ORF">RchiOBHm_Chr6g0270181</name>
</gene>
<comment type="caution">
    <text evidence="3">The sequence shown here is derived from an EMBL/GenBank/DDBJ whole genome shotgun (WGS) entry which is preliminary data.</text>
</comment>
<feature type="compositionally biased region" description="Polar residues" evidence="1">
    <location>
        <begin position="101"/>
        <end position="111"/>
    </location>
</feature>
<feature type="region of interest" description="Disordered" evidence="1">
    <location>
        <begin position="1"/>
        <end position="20"/>
    </location>
</feature>
<evidence type="ECO:0000259" key="2">
    <source>
        <dbReference type="Pfam" id="PF12874"/>
    </source>
</evidence>
<dbReference type="InterPro" id="IPR013087">
    <property type="entry name" value="Znf_C2H2_type"/>
</dbReference>
<dbReference type="Gene3D" id="3.30.160.60">
    <property type="entry name" value="Classic Zinc Finger"/>
    <property type="match status" value="1"/>
</dbReference>
<evidence type="ECO:0000313" key="4">
    <source>
        <dbReference type="Proteomes" id="UP000238479"/>
    </source>
</evidence>
<dbReference type="Proteomes" id="UP000238479">
    <property type="component" value="Chromosome 6"/>
</dbReference>
<accession>A0A2P6PQM9</accession>
<feature type="region of interest" description="Disordered" evidence="1">
    <location>
        <begin position="72"/>
        <end position="111"/>
    </location>
</feature>